<dbReference type="InterPro" id="IPR052709">
    <property type="entry name" value="Transposase-MT_Hybrid"/>
</dbReference>
<comment type="caution">
    <text evidence="3">The sequence shown here is derived from an EMBL/GenBank/DDBJ whole genome shotgun (WGS) entry which is preliminary data.</text>
</comment>
<dbReference type="Proteomes" id="UP000235965">
    <property type="component" value="Unassembled WGS sequence"/>
</dbReference>
<dbReference type="Pfam" id="PF17906">
    <property type="entry name" value="HTH_48"/>
    <property type="match status" value="1"/>
</dbReference>
<dbReference type="Gene3D" id="3.60.10.10">
    <property type="entry name" value="Endonuclease/exonuclease/phosphatase"/>
    <property type="match status" value="1"/>
</dbReference>
<dbReference type="EMBL" id="NEVH01009067">
    <property type="protein sequence ID" value="PNF34140.1"/>
    <property type="molecule type" value="Genomic_DNA"/>
</dbReference>
<feature type="region of interest" description="Disordered" evidence="1">
    <location>
        <begin position="208"/>
        <end position="232"/>
    </location>
</feature>
<sequence>MYTKPRTWADPLDKRPRLKKMEMKFGTWNVRSLYRAGSLRAVAEELLKYKSGLAGVQEVRWDGGGTDPPGEYTFFYGQRNENDELGTGYFVHKRIVSAVKRVEFVSDRISYIILKGRWCDSIVMNVHAPTEDKIDDIKERFYEELESITPNKMADNDMSFRQRAIIEFLVKEEIPAAEIHQRLQRAYGSVCMGANCVRRWVKHFKDGNTSIENEPRSGRPRRASTESNKKRVDEIIQDDRRVTLNTIARKLGIGHSAVEEMIESLGYRKVCARWVPLLLTEDHKGQRKAITPELLQRYR</sequence>
<dbReference type="PANTHER" id="PTHR46060">
    <property type="entry name" value="MARINER MOS1 TRANSPOSASE-LIKE PROTEIN"/>
    <property type="match status" value="1"/>
</dbReference>
<name>A0A2J7QZZ0_9NEOP</name>
<organism evidence="3 4">
    <name type="scientific">Cryptotermes secundus</name>
    <dbReference type="NCBI Taxonomy" id="105785"/>
    <lineage>
        <taxon>Eukaryota</taxon>
        <taxon>Metazoa</taxon>
        <taxon>Ecdysozoa</taxon>
        <taxon>Arthropoda</taxon>
        <taxon>Hexapoda</taxon>
        <taxon>Insecta</taxon>
        <taxon>Pterygota</taxon>
        <taxon>Neoptera</taxon>
        <taxon>Polyneoptera</taxon>
        <taxon>Dictyoptera</taxon>
        <taxon>Blattodea</taxon>
        <taxon>Blattoidea</taxon>
        <taxon>Termitoidae</taxon>
        <taxon>Kalotermitidae</taxon>
        <taxon>Cryptotermitinae</taxon>
        <taxon>Cryptotermes</taxon>
    </lineage>
</organism>
<dbReference type="STRING" id="105785.A0A2J7QZZ0"/>
<proteinExistence type="predicted"/>
<dbReference type="InterPro" id="IPR041426">
    <property type="entry name" value="Mos1_HTH"/>
</dbReference>
<dbReference type="InterPro" id="IPR036691">
    <property type="entry name" value="Endo/exonu/phosph_ase_sf"/>
</dbReference>
<evidence type="ECO:0000313" key="4">
    <source>
        <dbReference type="Proteomes" id="UP000235965"/>
    </source>
</evidence>
<keyword evidence="4" id="KW-1185">Reference proteome</keyword>
<reference evidence="3 4" key="1">
    <citation type="submission" date="2017-12" db="EMBL/GenBank/DDBJ databases">
        <title>Hemimetabolous genomes reveal molecular basis of termite eusociality.</title>
        <authorList>
            <person name="Harrison M.C."/>
            <person name="Jongepier E."/>
            <person name="Robertson H.M."/>
            <person name="Arning N."/>
            <person name="Bitard-Feildel T."/>
            <person name="Chao H."/>
            <person name="Childers C.P."/>
            <person name="Dinh H."/>
            <person name="Doddapaneni H."/>
            <person name="Dugan S."/>
            <person name="Gowin J."/>
            <person name="Greiner C."/>
            <person name="Han Y."/>
            <person name="Hu H."/>
            <person name="Hughes D.S.T."/>
            <person name="Huylmans A.-K."/>
            <person name="Kemena C."/>
            <person name="Kremer L.P.M."/>
            <person name="Lee S.L."/>
            <person name="Lopez-Ezquerra A."/>
            <person name="Mallet L."/>
            <person name="Monroy-Kuhn J.M."/>
            <person name="Moser A."/>
            <person name="Murali S.C."/>
            <person name="Muzny D.M."/>
            <person name="Otani S."/>
            <person name="Piulachs M.-D."/>
            <person name="Poelchau M."/>
            <person name="Qu J."/>
            <person name="Schaub F."/>
            <person name="Wada-Katsumata A."/>
            <person name="Worley K.C."/>
            <person name="Xie Q."/>
            <person name="Ylla G."/>
            <person name="Poulsen M."/>
            <person name="Gibbs R.A."/>
            <person name="Schal C."/>
            <person name="Richards S."/>
            <person name="Belles X."/>
            <person name="Korb J."/>
            <person name="Bornberg-Bauer E."/>
        </authorList>
    </citation>
    <scope>NUCLEOTIDE SEQUENCE [LARGE SCALE GENOMIC DNA]</scope>
    <source>
        <tissue evidence="3">Whole body</tissue>
    </source>
</reference>
<gene>
    <name evidence="3" type="ORF">B7P43_G01150</name>
</gene>
<protein>
    <recommendedName>
        <fullName evidence="2">Mos1 transposase HTH domain-containing protein</fullName>
    </recommendedName>
</protein>
<evidence type="ECO:0000313" key="3">
    <source>
        <dbReference type="EMBL" id="PNF34140.1"/>
    </source>
</evidence>
<feature type="compositionally biased region" description="Basic and acidic residues" evidence="1">
    <location>
        <begin position="213"/>
        <end position="232"/>
    </location>
</feature>
<evidence type="ECO:0000256" key="1">
    <source>
        <dbReference type="SAM" id="MobiDB-lite"/>
    </source>
</evidence>
<dbReference type="SUPFAM" id="SSF56219">
    <property type="entry name" value="DNase I-like"/>
    <property type="match status" value="1"/>
</dbReference>
<feature type="domain" description="Mos1 transposase HTH" evidence="2">
    <location>
        <begin position="163"/>
        <end position="208"/>
    </location>
</feature>
<accession>A0A2J7QZZ0</accession>
<dbReference type="OrthoDB" id="616263at2759"/>
<dbReference type="AlphaFoldDB" id="A0A2J7QZZ0"/>
<dbReference type="PANTHER" id="PTHR46060:SF1">
    <property type="entry name" value="MARINER MOS1 TRANSPOSASE-LIKE PROTEIN"/>
    <property type="match status" value="1"/>
</dbReference>
<evidence type="ECO:0000259" key="2">
    <source>
        <dbReference type="Pfam" id="PF17906"/>
    </source>
</evidence>
<dbReference type="InParanoid" id="A0A2J7QZZ0"/>